<organism evidence="4 5">
    <name type="scientific">Pseudonocardia oceani</name>
    <dbReference type="NCBI Taxonomy" id="2792013"/>
    <lineage>
        <taxon>Bacteria</taxon>
        <taxon>Bacillati</taxon>
        <taxon>Actinomycetota</taxon>
        <taxon>Actinomycetes</taxon>
        <taxon>Pseudonocardiales</taxon>
        <taxon>Pseudonocardiaceae</taxon>
        <taxon>Pseudonocardia</taxon>
    </lineage>
</organism>
<dbReference type="Proteomes" id="UP000694300">
    <property type="component" value="Unassembled WGS sequence"/>
</dbReference>
<feature type="transmembrane region" description="Helical" evidence="2">
    <location>
        <begin position="30"/>
        <end position="51"/>
    </location>
</feature>
<gene>
    <name evidence="4" type="ORF">I4I82_29365</name>
</gene>
<evidence type="ECO:0000256" key="1">
    <source>
        <dbReference type="SAM" id="MobiDB-lite"/>
    </source>
</evidence>
<keyword evidence="2" id="KW-0472">Membrane</keyword>
<feature type="transmembrane region" description="Helical" evidence="2">
    <location>
        <begin position="81"/>
        <end position="101"/>
    </location>
</feature>
<comment type="caution">
    <text evidence="4">The sequence shown here is derived from an EMBL/GenBank/DDBJ whole genome shotgun (WGS) entry which is preliminary data.</text>
</comment>
<feature type="transmembrane region" description="Helical" evidence="2">
    <location>
        <begin position="121"/>
        <end position="146"/>
    </location>
</feature>
<dbReference type="RefSeq" id="WP_218596269.1">
    <property type="nucleotide sequence ID" value="NZ_JADQDF010000001.1"/>
</dbReference>
<evidence type="ECO:0000259" key="3">
    <source>
        <dbReference type="Pfam" id="PF12146"/>
    </source>
</evidence>
<keyword evidence="2" id="KW-1133">Transmembrane helix</keyword>
<sequence>MTTSRQRHGTGGAVSSTHGDPHRRRRTRGAFVAAVGLAALAGLVTALIVPLGPTTTLQGLAVMLTGLLLGLVGGRARGSGWVVVPLFVAHVAAVEVGRWAVSLPTVDGVRVDSVYGVLAFLAGRGVHGLLLVPPMVLGALVGADLARRRAGAAPRRRLRTAVAGALVVVLAVLVAWPASTPPVLGADGEPVPGSVAALETVALGGDDHALMVRAADPDAPVLLYLSGGPGQSDLALSRVLSEPWVDDVVFATYDQRGNGTSYAALVPTDEVTLDRVVADTVELAEQLRDRFGEEKIFLMGESWGTILGVLAVQQRPDLFHAWIGSSGQMVDVRETDRRIYRDLQAHAARTGDTALADTLRSIGEPPYRDVPWGNAAVMGAYGYLYDPYTPSEGYLARGEASGLDRYGMLGSEYDLLDKANVLRGLIDTFSVVYPQIQDLDLRRDVPRLEVPVYVLDGAAELDGRRDLALEWFARLEAPGKQLVTYEGAAHAVAYEQADAVGQLLVQDVLPLAGPR</sequence>
<reference evidence="4 5" key="1">
    <citation type="submission" date="2020-11" db="EMBL/GenBank/DDBJ databases">
        <title>Pseudonocardia abyssalis sp. nov. and Pseudonocardia oceani sp. nov., description and phylogenomic analysis of two novel actinomycetes isolated from the deep Southern Ocean.</title>
        <authorList>
            <person name="Parra J."/>
        </authorList>
    </citation>
    <scope>NUCLEOTIDE SEQUENCE [LARGE SCALE GENOMIC DNA]</scope>
    <source>
        <strain evidence="5">KRD185</strain>
    </source>
</reference>
<evidence type="ECO:0000313" key="5">
    <source>
        <dbReference type="Proteomes" id="UP000694300"/>
    </source>
</evidence>
<feature type="domain" description="Serine aminopeptidase S33" evidence="3">
    <location>
        <begin position="250"/>
        <end position="333"/>
    </location>
</feature>
<name>A0ABS6UHP3_9PSEU</name>
<dbReference type="Pfam" id="PF12146">
    <property type="entry name" value="Hydrolase_4"/>
    <property type="match status" value="1"/>
</dbReference>
<dbReference type="InterPro" id="IPR022742">
    <property type="entry name" value="Hydrolase_4"/>
</dbReference>
<evidence type="ECO:0000313" key="4">
    <source>
        <dbReference type="EMBL" id="MBW0131754.1"/>
    </source>
</evidence>
<feature type="transmembrane region" description="Helical" evidence="2">
    <location>
        <begin position="158"/>
        <end position="176"/>
    </location>
</feature>
<keyword evidence="4" id="KW-0378">Hydrolase</keyword>
<accession>A0ABS6UHP3</accession>
<dbReference type="GO" id="GO:0016787">
    <property type="term" value="F:hydrolase activity"/>
    <property type="evidence" value="ECO:0007669"/>
    <property type="project" value="UniProtKB-KW"/>
</dbReference>
<protein>
    <submittedName>
        <fullName evidence="4">Alpha/beta fold hydrolase</fullName>
    </submittedName>
</protein>
<keyword evidence="2" id="KW-0812">Transmembrane</keyword>
<dbReference type="EMBL" id="JADQDF010000001">
    <property type="protein sequence ID" value="MBW0131754.1"/>
    <property type="molecule type" value="Genomic_DNA"/>
</dbReference>
<keyword evidence="5" id="KW-1185">Reference proteome</keyword>
<proteinExistence type="predicted"/>
<evidence type="ECO:0000256" key="2">
    <source>
        <dbReference type="SAM" id="Phobius"/>
    </source>
</evidence>
<feature type="region of interest" description="Disordered" evidence="1">
    <location>
        <begin position="1"/>
        <end position="25"/>
    </location>
</feature>
<feature type="transmembrane region" description="Helical" evidence="2">
    <location>
        <begin position="57"/>
        <end position="74"/>
    </location>
</feature>